<evidence type="ECO:0000256" key="4">
    <source>
        <dbReference type="ARBA" id="ARBA00022525"/>
    </source>
</evidence>
<comment type="subcellular location">
    <subcellularLocation>
        <location evidence="1">Secreted</location>
        <location evidence="1">Cell wall</location>
        <topology evidence="1">Peptidoglycan-anchor</topology>
    </subcellularLocation>
</comment>
<evidence type="ECO:0000256" key="2">
    <source>
        <dbReference type="ARBA" id="ARBA00007257"/>
    </source>
</evidence>
<feature type="compositionally biased region" description="Low complexity" evidence="7">
    <location>
        <begin position="1024"/>
        <end position="1114"/>
    </location>
</feature>
<dbReference type="Gene3D" id="2.60.40.1280">
    <property type="match status" value="1"/>
</dbReference>
<evidence type="ECO:0000256" key="6">
    <source>
        <dbReference type="ARBA" id="ARBA00023088"/>
    </source>
</evidence>
<dbReference type="NCBIfam" id="TIGR01167">
    <property type="entry name" value="LPXTG_anchor"/>
    <property type="match status" value="1"/>
</dbReference>
<evidence type="ECO:0000256" key="3">
    <source>
        <dbReference type="ARBA" id="ARBA00022512"/>
    </source>
</evidence>
<feature type="region of interest" description="Disordered" evidence="7">
    <location>
        <begin position="1001"/>
        <end position="1131"/>
    </location>
</feature>
<dbReference type="SUPFAM" id="SSF49401">
    <property type="entry name" value="Bacterial adhesins"/>
    <property type="match status" value="6"/>
</dbReference>
<comment type="caution">
    <text evidence="10">The sequence shown here is derived from an EMBL/GenBank/DDBJ whole genome shotgun (WGS) entry which is preliminary data.</text>
</comment>
<accession>A0A1R0X8X7</accession>
<dbReference type="Pfam" id="PF17961">
    <property type="entry name" value="Big_8"/>
    <property type="match status" value="1"/>
</dbReference>
<dbReference type="InterPro" id="IPR041033">
    <property type="entry name" value="SpaA_PFL_dom_1"/>
</dbReference>
<feature type="transmembrane region" description="Helical" evidence="8">
    <location>
        <begin position="1286"/>
        <end position="1303"/>
    </location>
</feature>
<evidence type="ECO:0000256" key="1">
    <source>
        <dbReference type="ARBA" id="ARBA00004168"/>
    </source>
</evidence>
<dbReference type="Proteomes" id="UP000187465">
    <property type="component" value="Unassembled WGS sequence"/>
</dbReference>
<keyword evidence="5" id="KW-0732">Signal</keyword>
<reference evidence="10 11" key="1">
    <citation type="submission" date="2016-10" db="EMBL/GenBank/DDBJ databases">
        <title>Paenibacillus species isolates.</title>
        <authorList>
            <person name="Beno S.M."/>
        </authorList>
    </citation>
    <scope>NUCLEOTIDE SEQUENCE [LARGE SCALE GENOMIC DNA]</scope>
    <source>
        <strain evidence="10 11">FSL H7-0604</strain>
    </source>
</reference>
<dbReference type="Pfam" id="PF17963">
    <property type="entry name" value="Big_9"/>
    <property type="match status" value="1"/>
</dbReference>
<name>A0A1R0X8X7_9BACL</name>
<evidence type="ECO:0000313" key="10">
    <source>
        <dbReference type="EMBL" id="OMD31318.1"/>
    </source>
</evidence>
<dbReference type="InterPro" id="IPR019931">
    <property type="entry name" value="LPXTG_anchor"/>
</dbReference>
<dbReference type="RefSeq" id="WP_076179142.1">
    <property type="nucleotide sequence ID" value="NZ_MKQP01000022.1"/>
</dbReference>
<keyword evidence="8" id="KW-0812">Transmembrane</keyword>
<keyword evidence="4" id="KW-0964">Secreted</keyword>
<feature type="region of interest" description="Disordered" evidence="7">
    <location>
        <begin position="1152"/>
        <end position="1176"/>
    </location>
</feature>
<dbReference type="EMBL" id="MKQP01000022">
    <property type="protein sequence ID" value="OMD31318.1"/>
    <property type="molecule type" value="Genomic_DNA"/>
</dbReference>
<gene>
    <name evidence="10" type="ORF">BJP51_18910</name>
</gene>
<keyword evidence="8" id="KW-0472">Membrane</keyword>
<dbReference type="Pfam" id="PF00746">
    <property type="entry name" value="Gram_pos_anchor"/>
    <property type="match status" value="1"/>
</dbReference>
<evidence type="ECO:0000256" key="8">
    <source>
        <dbReference type="SAM" id="Phobius"/>
    </source>
</evidence>
<dbReference type="InterPro" id="IPR041171">
    <property type="entry name" value="SDR_Ig"/>
</dbReference>
<keyword evidence="3" id="KW-0134">Cell wall</keyword>
<dbReference type="SUPFAM" id="SSF49478">
    <property type="entry name" value="Cna protein B-type domain"/>
    <property type="match status" value="1"/>
</dbReference>
<dbReference type="PROSITE" id="PS50847">
    <property type="entry name" value="GRAM_POS_ANCHORING"/>
    <property type="match status" value="1"/>
</dbReference>
<dbReference type="InterPro" id="IPR008456">
    <property type="entry name" value="Collagen-bd_dom"/>
</dbReference>
<dbReference type="InterPro" id="IPR013783">
    <property type="entry name" value="Ig-like_fold"/>
</dbReference>
<comment type="similarity">
    <text evidence="2">Belongs to the serine-aspartate repeat-containing protein (SDr) family.</text>
</comment>
<sequence length="1310" mass="140639">MLSKKKISALLVVFLLVTQWAYSFGFGVNSQAYASGNGTVIGDDLITSVTLAVYTDDKYTNTVTESVYELDSYSELNYTWSLPDGHGYKDGSTYTFDLPTQFELYNDLNGDLIFDDEPVGTYTVDKNTNRVVFTFNAYIETHDKVGGTFSVRSLLSSKKITGSTKQTLIFPIQGGTQTIELNFKPKVSSTIEKDGSPKPQYYNPTSIAWTVDVNKALESVKNAVITDTLPAGLSLNTVSIAVYELDVKVDGTVSLGNIVDSSKYDVTGSTLGELKLKFADNPLTKAYRIGFSTDITGTGVDAKTFLNEAVLTGDNGFSKKASTTVTVGRGKPLSKESTKYDAANQVISWAVNFNYNEKTILAANAILKDTFNNTQDLILSSVKVYPVTIDSNGNGVKSAEIASSEYTITPTTATGLNGFDLKFNNDINSAYRIEYQTKANGRVFDDGKITNKITYDGKTETGYSDIKQQILHKNYSNVNYATKTLDWTIQINDDSKTMENLVVTDTFGNAGLKLVPGTLKVQPTKGGTATVHSVVYNAHDPVAVNDGFVITFNAPINEPYTITYTTSFNYDWLAPGKTQFTNTGALDWKETVNGVKESKHKEATATFNPRDEVKNNGKKSGSYNAVTKEITWNIGANYNQKTLSQAQLVDTISAGQVVNMDSVKVNKWEYGKDGNPSPQASVNSADYKVELDGSELKVTFNKTINYAFYVTFKTTFADQAIDSNEIKNTATLYDGTKVESAKLQASVNIPQGGEYVNKEGAQDGNKIHWTVYINRNQSFVKEAVITDIPSDNQILLSNTFHVYKTKVASNGDVTSTNQELVSGTDYKLEITTDNDGKESFKLSFLKDISEAYILKYDSLITAQNNDKVTNQVSFDGKNIKVVPGVSTEEIIVKLSSGSGTGSGVRGPLTITKVEDGNTSKVLSGAVFDLYRVVDADKIWIKEGTTDTNGILEFTKLTGGKYVLIEKTAPAGYVLDQTPHEVTISSTTGISLQVKNKVPAPTATPIPTVTPAPTVTPTPAPTVTPTPTATPTSTPTATPTSTPTATPTSTPTATPTSTPTATPTSTPTATPTSTPTATPTSTPTATPTSTPTATPTSTPTATPTSTPTATPTSTPEEPTGPIWTPSPTPEVVVTSTPTPTPVVVATPSPTPMVTPVSTATPTATPSQPVATSTPVVPQVTPPVQKEITNEDVPIEGEIPLGGVPSLGDEPGHGKVIITKDGKWVYTPDPGYIGKDKFTIIVTDENGNEEEILIEIDVEEVPKGTVTKPGNNSNKPTQLPKTGEDSAFPIYLVGGSLVLLGFVLTRRFKRNN</sequence>
<dbReference type="PANTHER" id="PTHR36108:SF13">
    <property type="entry name" value="COLOSSIN-B-RELATED"/>
    <property type="match status" value="1"/>
</dbReference>
<organism evidence="10 11">
    <name type="scientific">Paenibacillus odorifer</name>
    <dbReference type="NCBI Taxonomy" id="189426"/>
    <lineage>
        <taxon>Bacteria</taxon>
        <taxon>Bacillati</taxon>
        <taxon>Bacillota</taxon>
        <taxon>Bacilli</taxon>
        <taxon>Bacillales</taxon>
        <taxon>Paenibacillaceae</taxon>
        <taxon>Paenibacillus</taxon>
    </lineage>
</organism>
<protein>
    <recommendedName>
        <fullName evidence="9">Gram-positive cocci surface proteins LPxTG domain-containing protein</fullName>
    </recommendedName>
</protein>
<keyword evidence="6" id="KW-0572">Peptidoglycan-anchor</keyword>
<dbReference type="Pfam" id="PF05737">
    <property type="entry name" value="Collagen_bind"/>
    <property type="match status" value="5"/>
</dbReference>
<dbReference type="InterPro" id="IPR011252">
    <property type="entry name" value="Fibrogen-bd_dom1"/>
</dbReference>
<dbReference type="Gene3D" id="2.60.40.2810">
    <property type="match status" value="1"/>
</dbReference>
<dbReference type="InterPro" id="IPR008966">
    <property type="entry name" value="Adhesion_dom_sf"/>
</dbReference>
<dbReference type="Gene3D" id="2.60.40.740">
    <property type="match status" value="5"/>
</dbReference>
<dbReference type="GO" id="GO:0007155">
    <property type="term" value="P:cell adhesion"/>
    <property type="evidence" value="ECO:0007669"/>
    <property type="project" value="InterPro"/>
</dbReference>
<feature type="compositionally biased region" description="Pro residues" evidence="7">
    <location>
        <begin position="1001"/>
        <end position="1023"/>
    </location>
</feature>
<evidence type="ECO:0000313" key="11">
    <source>
        <dbReference type="Proteomes" id="UP000187465"/>
    </source>
</evidence>
<evidence type="ECO:0000259" key="9">
    <source>
        <dbReference type="PROSITE" id="PS50847"/>
    </source>
</evidence>
<feature type="domain" description="Gram-positive cocci surface proteins LPxTG" evidence="9">
    <location>
        <begin position="1277"/>
        <end position="1310"/>
    </location>
</feature>
<dbReference type="Pfam" id="PF17802">
    <property type="entry name" value="SpaA"/>
    <property type="match status" value="1"/>
</dbReference>
<evidence type="ECO:0000256" key="7">
    <source>
        <dbReference type="SAM" id="MobiDB-lite"/>
    </source>
</evidence>
<proteinExistence type="inferred from homology"/>
<evidence type="ECO:0000256" key="5">
    <source>
        <dbReference type="ARBA" id="ARBA00022729"/>
    </source>
</evidence>
<dbReference type="PANTHER" id="PTHR36108">
    <property type="entry name" value="COLOSSIN-B-RELATED"/>
    <property type="match status" value="1"/>
</dbReference>
<dbReference type="GO" id="GO:0005518">
    <property type="term" value="F:collagen binding"/>
    <property type="evidence" value="ECO:0007669"/>
    <property type="project" value="InterPro"/>
</dbReference>
<keyword evidence="8" id="KW-1133">Transmembrane helix</keyword>
<dbReference type="Gene3D" id="2.60.40.10">
    <property type="entry name" value="Immunoglobulins"/>
    <property type="match status" value="1"/>
</dbReference>